<evidence type="ECO:0000313" key="1">
    <source>
        <dbReference type="EMBL" id="KIL38735.1"/>
    </source>
</evidence>
<protein>
    <submittedName>
        <fullName evidence="1">Uncharacterized protein</fullName>
    </submittedName>
</protein>
<sequence length="89" mass="9957">MKINRSVLIPAFVLVLASVLLAAYSFYARSHGQHPLPPQGGRHPLPAAGGQLPRRKEEFEPFKLSARWLLFAVRSASPGLRSRKSWLPR</sequence>
<organism evidence="1 2">
    <name type="scientific">Gordoniibacillus kamchatkensis</name>
    <dbReference type="NCBI Taxonomy" id="1590651"/>
    <lineage>
        <taxon>Bacteria</taxon>
        <taxon>Bacillati</taxon>
        <taxon>Bacillota</taxon>
        <taxon>Bacilli</taxon>
        <taxon>Bacillales</taxon>
        <taxon>Paenibacillaceae</taxon>
        <taxon>Gordoniibacillus</taxon>
    </lineage>
</organism>
<keyword evidence="2" id="KW-1185">Reference proteome</keyword>
<dbReference type="Proteomes" id="UP000031967">
    <property type="component" value="Unassembled WGS sequence"/>
</dbReference>
<gene>
    <name evidence="1" type="ORF">SD70_24740</name>
</gene>
<name>A0ABR5ACP7_9BACL</name>
<evidence type="ECO:0000313" key="2">
    <source>
        <dbReference type="Proteomes" id="UP000031967"/>
    </source>
</evidence>
<dbReference type="RefSeq" id="WP_041050624.1">
    <property type="nucleotide sequence ID" value="NZ_JXAK01000053.1"/>
</dbReference>
<dbReference type="EMBL" id="JXAK01000053">
    <property type="protein sequence ID" value="KIL38735.1"/>
    <property type="molecule type" value="Genomic_DNA"/>
</dbReference>
<accession>A0ABR5ACP7</accession>
<proteinExistence type="predicted"/>
<comment type="caution">
    <text evidence="1">The sequence shown here is derived from an EMBL/GenBank/DDBJ whole genome shotgun (WGS) entry which is preliminary data.</text>
</comment>
<reference evidence="1 2" key="1">
    <citation type="submission" date="2014-12" db="EMBL/GenBank/DDBJ databases">
        <title>Draft genome sequence of Paenibacillus kamchatkensis strain B-2647.</title>
        <authorList>
            <person name="Karlyshev A.V."/>
            <person name="Kudryashova E.B."/>
        </authorList>
    </citation>
    <scope>NUCLEOTIDE SEQUENCE [LARGE SCALE GENOMIC DNA]</scope>
    <source>
        <strain evidence="1 2">VKM B-2647</strain>
    </source>
</reference>